<keyword evidence="9" id="KW-1185">Reference proteome</keyword>
<feature type="region of interest" description="Disordered" evidence="5">
    <location>
        <begin position="1"/>
        <end position="24"/>
    </location>
</feature>
<proteinExistence type="inferred from homology"/>
<evidence type="ECO:0000259" key="6">
    <source>
        <dbReference type="Pfam" id="PF04048"/>
    </source>
</evidence>
<protein>
    <recommendedName>
        <fullName evidence="4">Exocyst complex component Sec8</fullName>
    </recommendedName>
</protein>
<evidence type="ECO:0000256" key="5">
    <source>
        <dbReference type="SAM" id="MobiDB-lite"/>
    </source>
</evidence>
<organism evidence="8 9">
    <name type="scientific">Dissophora globulifera</name>
    <dbReference type="NCBI Taxonomy" id="979702"/>
    <lineage>
        <taxon>Eukaryota</taxon>
        <taxon>Fungi</taxon>
        <taxon>Fungi incertae sedis</taxon>
        <taxon>Mucoromycota</taxon>
        <taxon>Mortierellomycotina</taxon>
        <taxon>Mortierellomycetes</taxon>
        <taxon>Mortierellales</taxon>
        <taxon>Mortierellaceae</taxon>
        <taxon>Dissophora</taxon>
    </lineage>
</organism>
<evidence type="ECO:0000256" key="4">
    <source>
        <dbReference type="RuleBase" id="RU367079"/>
    </source>
</evidence>
<dbReference type="PANTHER" id="PTHR14146:SF0">
    <property type="entry name" value="EXOCYST COMPLEX COMPONENT 4"/>
    <property type="match status" value="1"/>
</dbReference>
<evidence type="ECO:0000256" key="3">
    <source>
        <dbReference type="ARBA" id="ARBA00022927"/>
    </source>
</evidence>
<comment type="caution">
    <text evidence="8">The sequence shown here is derived from an EMBL/GenBank/DDBJ whole genome shotgun (WGS) entry which is preliminary data.</text>
</comment>
<dbReference type="GO" id="GO:0000145">
    <property type="term" value="C:exocyst"/>
    <property type="evidence" value="ECO:0007669"/>
    <property type="project" value="UniProtKB-UniRule"/>
</dbReference>
<dbReference type="Pfam" id="PF04048">
    <property type="entry name" value="Sec8_N"/>
    <property type="match status" value="1"/>
</dbReference>
<dbReference type="AlphaFoldDB" id="A0A9P6REC2"/>
<dbReference type="GO" id="GO:0006904">
    <property type="term" value="P:vesicle docking involved in exocytosis"/>
    <property type="evidence" value="ECO:0007669"/>
    <property type="project" value="InterPro"/>
</dbReference>
<dbReference type="InterPro" id="IPR048630">
    <property type="entry name" value="Sec8_M"/>
</dbReference>
<dbReference type="GO" id="GO:0090522">
    <property type="term" value="P:vesicle tethering involved in exocytosis"/>
    <property type="evidence" value="ECO:0007669"/>
    <property type="project" value="UniProtKB-UniRule"/>
</dbReference>
<evidence type="ECO:0000256" key="1">
    <source>
        <dbReference type="ARBA" id="ARBA00022448"/>
    </source>
</evidence>
<accession>A0A9P6REC2</accession>
<reference evidence="8" key="1">
    <citation type="journal article" date="2020" name="Fungal Divers.">
        <title>Resolving the Mortierellaceae phylogeny through synthesis of multi-gene phylogenetics and phylogenomics.</title>
        <authorList>
            <person name="Vandepol N."/>
            <person name="Liber J."/>
            <person name="Desiro A."/>
            <person name="Na H."/>
            <person name="Kennedy M."/>
            <person name="Barry K."/>
            <person name="Grigoriev I.V."/>
            <person name="Miller A.N."/>
            <person name="O'Donnell K."/>
            <person name="Stajich J.E."/>
            <person name="Bonito G."/>
        </authorList>
    </citation>
    <scope>NUCLEOTIDE SEQUENCE</scope>
    <source>
        <strain evidence="8">REB-010B</strain>
    </source>
</reference>
<keyword evidence="3 4" id="KW-0653">Protein transport</keyword>
<dbReference type="PANTHER" id="PTHR14146">
    <property type="entry name" value="EXOCYST COMPLEX COMPONENT 4"/>
    <property type="match status" value="1"/>
</dbReference>
<keyword evidence="1 4" id="KW-0813">Transport</keyword>
<feature type="domain" description="Exocyst complex component Sec8 N-terminal" evidence="6">
    <location>
        <begin position="30"/>
        <end position="162"/>
    </location>
</feature>
<dbReference type="OrthoDB" id="272977at2759"/>
<evidence type="ECO:0000313" key="8">
    <source>
        <dbReference type="EMBL" id="KAG0317715.1"/>
    </source>
</evidence>
<evidence type="ECO:0000259" key="7">
    <source>
        <dbReference type="Pfam" id="PF20652"/>
    </source>
</evidence>
<comment type="function">
    <text evidence="4">Component of the exocyst complex involved in the docking of exocytic vesicles with fusion sites on the plasma membrane.</text>
</comment>
<dbReference type="InterPro" id="IPR007191">
    <property type="entry name" value="Sec8_exocyst_N"/>
</dbReference>
<dbReference type="Proteomes" id="UP000738325">
    <property type="component" value="Unassembled WGS sequence"/>
</dbReference>
<feature type="domain" description="Exocyst complex component Sec8 middle helical bundle" evidence="7">
    <location>
        <begin position="297"/>
        <end position="525"/>
    </location>
</feature>
<name>A0A9P6REC2_9FUNG</name>
<sequence>MSRRNDYQRQDQWQDQYNSPANPGSIDIQDLLNEEWDFMTKPDFNPVPLALELMDGSSLGKDYDMFSMVLRNIERALRDVVDGSYQGFNASIGTYGGVIDSISDSQSRVKELRMDLKNSNESLRLRHADLVQLYSKSQQYKEMIEMLDEIEELKAVPAKLEALVREKHFLAAVTMLVSACKTTAKPEMTSVGALSDLSRFFNEQLESLAEILMEELHNHLYLKSPYCDSRWAAYTTGQEALPSSERGMFEGLGKDFSKLGQLSNDRLKRSTGFQPKTKPGNEVRLDDEMITEDLEINPEVDSTYYLEILVESLGLLGKFKDGIVTITQRVPLEMYQLIDKTIAEVNERRNASALKTMMHMRDASSYDQDVDEEEDEKYLATKNSENEILKDLFWTLFSKLVCVTQGHSTVLIAGQRLLRRVEGDHLKQKDMGLVGVKMYTFADVWTPMLTEIRCLLSDYLMDMNQSLGDGADAFLTGATHDNGMDLMRTRRANRDKSRQLFKFTDSIGSSSLCKVYDKEIGRTVQDPLRKALPQVYAQMTEQGPSMAFSGLIQDKYAQVLAGTTASNPVTSGSGGADGSGSNSGSGGAGGSGSGSGGSSKSPTATSNSVPLIPGYLKAANIGISMWKTTNSVNGGANANAQQQTQTSASGHQSLVRSDPAHISVVIRPAVAFVERVRENVPQSRDDGTVVVGAFFDHGVINVPMGRF</sequence>
<keyword evidence="2 4" id="KW-0268">Exocytosis</keyword>
<gene>
    <name evidence="8" type="ORF">BGZ99_006131</name>
</gene>
<evidence type="ECO:0000256" key="2">
    <source>
        <dbReference type="ARBA" id="ARBA00022483"/>
    </source>
</evidence>
<feature type="compositionally biased region" description="Gly residues" evidence="5">
    <location>
        <begin position="572"/>
        <end position="597"/>
    </location>
</feature>
<dbReference type="GO" id="GO:0015031">
    <property type="term" value="P:protein transport"/>
    <property type="evidence" value="ECO:0007669"/>
    <property type="project" value="UniProtKB-KW"/>
</dbReference>
<dbReference type="InterPro" id="IPR039682">
    <property type="entry name" value="Sec8/EXOC4"/>
</dbReference>
<evidence type="ECO:0000313" key="9">
    <source>
        <dbReference type="Proteomes" id="UP000738325"/>
    </source>
</evidence>
<dbReference type="EMBL" id="JAAAIP010000409">
    <property type="protein sequence ID" value="KAG0317715.1"/>
    <property type="molecule type" value="Genomic_DNA"/>
</dbReference>
<dbReference type="Pfam" id="PF20652">
    <property type="entry name" value="Sec8_C"/>
    <property type="match status" value="1"/>
</dbReference>
<feature type="region of interest" description="Disordered" evidence="5">
    <location>
        <begin position="567"/>
        <end position="609"/>
    </location>
</feature>
<comment type="similarity">
    <text evidence="4">Belongs to the SEC8 family.</text>
</comment>
<dbReference type="GO" id="GO:0006612">
    <property type="term" value="P:protein targeting to membrane"/>
    <property type="evidence" value="ECO:0007669"/>
    <property type="project" value="UniProtKB-UniRule"/>
</dbReference>
<dbReference type="GO" id="GO:0006893">
    <property type="term" value="P:Golgi to plasma membrane transport"/>
    <property type="evidence" value="ECO:0007669"/>
    <property type="project" value="TreeGrafter"/>
</dbReference>